<evidence type="ECO:0000313" key="2">
    <source>
        <dbReference type="EMBL" id="QBZ61629.1"/>
    </source>
</evidence>
<name>A0A4P7NI11_PYROR</name>
<gene>
    <name evidence="2" type="ORF">PoMZ_08583</name>
</gene>
<feature type="region of interest" description="Disordered" evidence="1">
    <location>
        <begin position="720"/>
        <end position="745"/>
    </location>
</feature>
<dbReference type="EMBL" id="CP034207">
    <property type="protein sequence ID" value="QBZ61629.1"/>
    <property type="molecule type" value="Genomic_DNA"/>
</dbReference>
<accession>A0A4P7NI11</accession>
<protein>
    <submittedName>
        <fullName evidence="2">Uncharacterized protein</fullName>
    </submittedName>
</protein>
<evidence type="ECO:0000313" key="3">
    <source>
        <dbReference type="Proteomes" id="UP000294847"/>
    </source>
</evidence>
<organism evidence="2 3">
    <name type="scientific">Pyricularia oryzae</name>
    <name type="common">Rice blast fungus</name>
    <name type="synonym">Magnaporthe oryzae</name>
    <dbReference type="NCBI Taxonomy" id="318829"/>
    <lineage>
        <taxon>Eukaryota</taxon>
        <taxon>Fungi</taxon>
        <taxon>Dikarya</taxon>
        <taxon>Ascomycota</taxon>
        <taxon>Pezizomycotina</taxon>
        <taxon>Sordariomycetes</taxon>
        <taxon>Sordariomycetidae</taxon>
        <taxon>Magnaporthales</taxon>
        <taxon>Pyriculariaceae</taxon>
        <taxon>Pyricularia</taxon>
    </lineage>
</organism>
<evidence type="ECO:0000256" key="1">
    <source>
        <dbReference type="SAM" id="MobiDB-lite"/>
    </source>
</evidence>
<sequence>MVKKSSLCESAVRAVQRFWLPVALTPRAPCHSSGVMDVKTLSCGCCFLLLDEYVMCQGQGESYPENRRGLDAALDRRQSLQSLAEYLLQALQVGYVAARGDDLGPTSPHLVHQSLGGVVSGAPPGEHNEVPSTASHHPADDFDPQPAKAARHDVGGVLVKAGLGEPRVGDVDHIAVHGLDRDLANVLAALHEAHGLLDPGHGEPGDGRGARQLLAQDALHGAGEQVVQAAGVRLAHVVELEGLEAHAPGQGAHADARAGLNVGQANLGKGAKRRHQLPGGAQGVSRQAVDDHVDSAAGRHAPDAVLEGQVARGKDVVVRDAVGAVQKVALFDTADGGKDLQAGALSKLDGRLSHATGRRVDENSGLLATTQALLEIANVVQARVGRRVHDGDGAALGKRHARGHGGQRALGAAGVRGECAVEGEAKDVVAGPEAGHAGADARHHARGLQAERRRLDLAQHHREVFKVDRRRHGLELYLEVVERRRVEGVVAGEAQRGQQPDLFDLQAERVRGRSRERRWDRGGAGGLEYVLGHGGGFRQAWDREQAVDDPDLVGHCFGGFERLESKRDEGQAGLLQTNGCCKTSDHGGVGGVVLANPEKLLAGNHGLYGGEAVRIGSGQEWLLKLREHNAGALGNLPLANRSRELPVFRDGDHLGGHTPFQERGHCFFSHGALEVRGQISDDVAAAARGLLLAPLRRRTGYYDATLGVTEHCIDALEPIAGQAGAPDPGDRSTARSREDDLAIRL</sequence>
<feature type="compositionally biased region" description="Basic and acidic residues" evidence="1">
    <location>
        <begin position="728"/>
        <end position="745"/>
    </location>
</feature>
<proteinExistence type="predicted"/>
<feature type="region of interest" description="Disordered" evidence="1">
    <location>
        <begin position="117"/>
        <end position="150"/>
    </location>
</feature>
<dbReference type="AlphaFoldDB" id="A0A4P7NI11"/>
<reference evidence="2 3" key="1">
    <citation type="journal article" date="2019" name="Mol. Biol. Evol.">
        <title>Blast fungal genomes show frequent chromosomal changes, gene gains and losses, and effector gene turnover.</title>
        <authorList>
            <person name="Gomez Luciano L.B."/>
            <person name="Jason Tsai I."/>
            <person name="Chuma I."/>
            <person name="Tosa Y."/>
            <person name="Chen Y.H."/>
            <person name="Li J.Y."/>
            <person name="Li M.Y."/>
            <person name="Jade Lu M.Y."/>
            <person name="Nakayashiki H."/>
            <person name="Li W.H."/>
        </authorList>
    </citation>
    <scope>NUCLEOTIDE SEQUENCE [LARGE SCALE GENOMIC DNA]</scope>
    <source>
        <strain evidence="2">MZ5-1-6</strain>
    </source>
</reference>
<dbReference type="Proteomes" id="UP000294847">
    <property type="component" value="Chromosome 4"/>
</dbReference>